<dbReference type="GO" id="GO:0070475">
    <property type="term" value="P:rRNA base methylation"/>
    <property type="evidence" value="ECO:0007669"/>
    <property type="project" value="TreeGrafter"/>
</dbReference>
<feature type="binding site" evidence="4">
    <location>
        <position position="271"/>
    </location>
    <ligand>
        <name>S-adenosyl-L-methionine</name>
        <dbReference type="ChEBI" id="CHEBI:59789"/>
    </ligand>
</feature>
<dbReference type="EMBL" id="CYYR01000021">
    <property type="protein sequence ID" value="CUO29259.1"/>
    <property type="molecule type" value="Genomic_DNA"/>
</dbReference>
<keyword evidence="2 4" id="KW-0808">Transferase</keyword>
<accession>A0A174DYF0</accession>
<evidence type="ECO:0000256" key="2">
    <source>
        <dbReference type="ARBA" id="ARBA00022679"/>
    </source>
</evidence>
<dbReference type="FunFam" id="2.40.50.1070:FF:000003">
    <property type="entry name" value="23S rRNA (Uracil-5-)-methyltransferase RumA"/>
    <property type="match status" value="1"/>
</dbReference>
<name>A0A174DYF0_9FIRM</name>
<organism evidence="6 7">
    <name type="scientific">Roseburia inulinivorans</name>
    <dbReference type="NCBI Taxonomy" id="360807"/>
    <lineage>
        <taxon>Bacteria</taxon>
        <taxon>Bacillati</taxon>
        <taxon>Bacillota</taxon>
        <taxon>Clostridia</taxon>
        <taxon>Lachnospirales</taxon>
        <taxon>Lachnospiraceae</taxon>
        <taxon>Roseburia</taxon>
    </lineage>
</organism>
<dbReference type="CDD" id="cd02440">
    <property type="entry name" value="AdoMet_MTases"/>
    <property type="match status" value="1"/>
</dbReference>
<evidence type="ECO:0000256" key="4">
    <source>
        <dbReference type="PROSITE-ProRule" id="PRU01024"/>
    </source>
</evidence>
<evidence type="ECO:0000256" key="3">
    <source>
        <dbReference type="ARBA" id="ARBA00022691"/>
    </source>
</evidence>
<comment type="similarity">
    <text evidence="4">Belongs to the class I-like SAM-binding methyltransferase superfamily. RNA M5U methyltransferase family.</text>
</comment>
<dbReference type="AlphaFoldDB" id="A0A174DYF0"/>
<dbReference type="Gene3D" id="3.40.50.150">
    <property type="entry name" value="Vaccinia Virus protein VP39"/>
    <property type="match status" value="1"/>
</dbReference>
<dbReference type="InterPro" id="IPR030390">
    <property type="entry name" value="MeTrfase_TrmA_AS"/>
</dbReference>
<evidence type="ECO:0000313" key="6">
    <source>
        <dbReference type="EMBL" id="CUO29259.1"/>
    </source>
</evidence>
<feature type="binding site" evidence="4">
    <location>
        <position position="321"/>
    </location>
    <ligand>
        <name>S-adenosyl-L-methionine</name>
        <dbReference type="ChEBI" id="CHEBI:59789"/>
    </ligand>
</feature>
<dbReference type="PROSITE" id="PS51687">
    <property type="entry name" value="SAM_MT_RNA_M5U"/>
    <property type="match status" value="1"/>
</dbReference>
<sequence length="440" mass="48981">MQTKGKKKIIDNAGALQKKYAWKSEKMQDTKKAPQDTKKQAAACPYAKKCGGCDYQGMSYEQQLQEKQTYVRKNIGDYCKVLPIIGMENPYHYRNKVHAVFDVERRGKHANGGRRTAGNGHAKAAPGGVISGVYKAGTHEVINIDSCEIEDELSSTIIRDIRGLLHSFKIKTYDEDTGYGLLRHVLVRRGFHSGEVMVVLVLGSPILPSKNNFVKALRKLHPEITTVVVNINDKQTSMVLGEKETVIYGKGYIEDTLCGCTFRISPKSFYQVNPVQTEILYNKAITYAGLTGKEKVIDAYCGTGTIGLIAASQAKKVIGVELNRDAVRDAVINAKRNNIKNEQFYNADAGKFMVELSEQNKKVDVVFMDPPRSGSDEAFLSSVVKLAPKKVVYVSCNPETLARDLKYLTKHGYQAVECQPCDMFPFTKHVEAICLLSKKF</sequence>
<dbReference type="InterPro" id="IPR010280">
    <property type="entry name" value="U5_MeTrfase_fam"/>
</dbReference>
<dbReference type="PANTHER" id="PTHR11061:SF30">
    <property type="entry name" value="TRNA (URACIL(54)-C(5))-METHYLTRANSFERASE"/>
    <property type="match status" value="1"/>
</dbReference>
<proteinExistence type="inferred from homology"/>
<feature type="active site" description="Nucleophile" evidence="4">
    <location>
        <position position="396"/>
    </location>
</feature>
<dbReference type="GO" id="GO:0070041">
    <property type="term" value="F:rRNA (uridine-C5-)-methyltransferase activity"/>
    <property type="evidence" value="ECO:0007669"/>
    <property type="project" value="TreeGrafter"/>
</dbReference>
<dbReference type="Proteomes" id="UP000095395">
    <property type="component" value="Unassembled WGS sequence"/>
</dbReference>
<protein>
    <submittedName>
        <fullName evidence="6">23S rRNA (Uracil-C(5))-methyltransferase RlmCD</fullName>
        <ecNumber evidence="6">2.1.1.189</ecNumber>
    </submittedName>
</protein>
<evidence type="ECO:0000256" key="1">
    <source>
        <dbReference type="ARBA" id="ARBA00022603"/>
    </source>
</evidence>
<dbReference type="PROSITE" id="PS01230">
    <property type="entry name" value="TRMA_1"/>
    <property type="match status" value="1"/>
</dbReference>
<keyword evidence="1 4" id="KW-0489">Methyltransferase</keyword>
<gene>
    <name evidence="6" type="primary">rlmCD_2</name>
    <name evidence="6" type="ORF">ERS852392_02726</name>
</gene>
<dbReference type="NCBIfam" id="TIGR00479">
    <property type="entry name" value="rumA"/>
    <property type="match status" value="1"/>
</dbReference>
<keyword evidence="3 4" id="KW-0949">S-adenosyl-L-methionine</keyword>
<feature type="binding site" evidence="4">
    <location>
        <position position="300"/>
    </location>
    <ligand>
        <name>S-adenosyl-L-methionine</name>
        <dbReference type="ChEBI" id="CHEBI:59789"/>
    </ligand>
</feature>
<feature type="active site" evidence="5">
    <location>
        <position position="396"/>
    </location>
</feature>
<dbReference type="FunFam" id="3.40.50.150:FF:000009">
    <property type="entry name" value="23S rRNA (Uracil(1939)-C(5))-methyltransferase RlmD"/>
    <property type="match status" value="1"/>
</dbReference>
<dbReference type="SUPFAM" id="SSF53335">
    <property type="entry name" value="S-adenosyl-L-methionine-dependent methyltransferases"/>
    <property type="match status" value="1"/>
</dbReference>
<evidence type="ECO:0000256" key="5">
    <source>
        <dbReference type="PROSITE-ProRule" id="PRU10015"/>
    </source>
</evidence>
<dbReference type="Gene3D" id="2.40.50.1070">
    <property type="match status" value="1"/>
</dbReference>
<dbReference type="EC" id="2.1.1.189" evidence="6"/>
<dbReference type="InterPro" id="IPR029063">
    <property type="entry name" value="SAM-dependent_MTases_sf"/>
</dbReference>
<dbReference type="Pfam" id="PF05958">
    <property type="entry name" value="tRNA_U5-meth_tr"/>
    <property type="match status" value="1"/>
</dbReference>
<dbReference type="RefSeq" id="WP_055302613.1">
    <property type="nucleotide sequence ID" value="NZ_CYYR01000021.1"/>
</dbReference>
<evidence type="ECO:0000313" key="7">
    <source>
        <dbReference type="Proteomes" id="UP000095395"/>
    </source>
</evidence>
<dbReference type="PANTHER" id="PTHR11061">
    <property type="entry name" value="RNA M5U METHYLTRANSFERASE"/>
    <property type="match status" value="1"/>
</dbReference>
<reference evidence="6 7" key="1">
    <citation type="submission" date="2015-09" db="EMBL/GenBank/DDBJ databases">
        <authorList>
            <consortium name="Pathogen Informatics"/>
        </authorList>
    </citation>
    <scope>NUCLEOTIDE SEQUENCE [LARGE SCALE GENOMIC DNA]</scope>
    <source>
        <strain evidence="6 7">2789STDY5608835</strain>
    </source>
</reference>
<feature type="binding site" evidence="4">
    <location>
        <position position="369"/>
    </location>
    <ligand>
        <name>S-adenosyl-L-methionine</name>
        <dbReference type="ChEBI" id="CHEBI:59789"/>
    </ligand>
</feature>